<dbReference type="AlphaFoldDB" id="A0A934WW96"/>
<dbReference type="Gene3D" id="3.90.190.20">
    <property type="entry name" value="Mur ligase, C-terminal domain"/>
    <property type="match status" value="1"/>
</dbReference>
<dbReference type="PIRSF" id="PIRSF001563">
    <property type="entry name" value="Folylpolyglu_synth"/>
    <property type="match status" value="1"/>
</dbReference>
<comment type="cofactor">
    <cofactor evidence="1">
        <name>Mg(2+)</name>
        <dbReference type="ChEBI" id="CHEBI:18420"/>
    </cofactor>
</comment>
<evidence type="ECO:0000256" key="8">
    <source>
        <dbReference type="ARBA" id="ARBA00019357"/>
    </source>
</evidence>
<evidence type="ECO:0000256" key="20">
    <source>
        <dbReference type="ARBA" id="ARBA00049035"/>
    </source>
</evidence>
<evidence type="ECO:0000256" key="7">
    <source>
        <dbReference type="ARBA" id="ARBA00013025"/>
    </source>
</evidence>
<dbReference type="GO" id="GO:0005737">
    <property type="term" value="C:cytoplasm"/>
    <property type="evidence" value="ECO:0007669"/>
    <property type="project" value="TreeGrafter"/>
</dbReference>
<dbReference type="PROSITE" id="PS01011">
    <property type="entry name" value="FOLYLPOLYGLU_SYNT_1"/>
    <property type="match status" value="1"/>
</dbReference>
<comment type="similarity">
    <text evidence="5 22">Belongs to the folylpolyglutamate synthase family.</text>
</comment>
<dbReference type="Gene3D" id="3.40.1190.10">
    <property type="entry name" value="Mur-like, catalytic domain"/>
    <property type="match status" value="1"/>
</dbReference>
<comment type="pathway">
    <text evidence="4">Cofactor biosynthesis; tetrahydrofolylpolyglutamate biosynthesis.</text>
</comment>
<evidence type="ECO:0000256" key="11">
    <source>
        <dbReference type="ARBA" id="ARBA00022741"/>
    </source>
</evidence>
<organism evidence="25 26">
    <name type="scientific">Marivirga aurantiaca</name>
    <dbReference type="NCBI Taxonomy" id="2802615"/>
    <lineage>
        <taxon>Bacteria</taxon>
        <taxon>Pseudomonadati</taxon>
        <taxon>Bacteroidota</taxon>
        <taxon>Cytophagia</taxon>
        <taxon>Cytophagales</taxon>
        <taxon>Marivirgaceae</taxon>
        <taxon>Marivirga</taxon>
    </lineage>
</organism>
<evidence type="ECO:0000256" key="12">
    <source>
        <dbReference type="ARBA" id="ARBA00022840"/>
    </source>
</evidence>
<dbReference type="GO" id="GO:0046656">
    <property type="term" value="P:folic acid biosynthetic process"/>
    <property type="evidence" value="ECO:0007669"/>
    <property type="project" value="UniProtKB-KW"/>
</dbReference>
<dbReference type="FunFam" id="3.40.1190.10:FF:000011">
    <property type="entry name" value="Folylpolyglutamate synthase/dihydrofolate synthase"/>
    <property type="match status" value="1"/>
</dbReference>
<dbReference type="PROSITE" id="PS01012">
    <property type="entry name" value="FOLYLPOLYGLU_SYNT_2"/>
    <property type="match status" value="1"/>
</dbReference>
<dbReference type="Pfam" id="PF08245">
    <property type="entry name" value="Mur_ligase_M"/>
    <property type="match status" value="1"/>
</dbReference>
<evidence type="ECO:0000259" key="23">
    <source>
        <dbReference type="Pfam" id="PF02875"/>
    </source>
</evidence>
<dbReference type="Pfam" id="PF02875">
    <property type="entry name" value="Mur_ligase_C"/>
    <property type="match status" value="1"/>
</dbReference>
<evidence type="ECO:0000256" key="14">
    <source>
        <dbReference type="ARBA" id="ARBA00022909"/>
    </source>
</evidence>
<dbReference type="SUPFAM" id="SSF53244">
    <property type="entry name" value="MurD-like peptide ligases, peptide-binding domain"/>
    <property type="match status" value="1"/>
</dbReference>
<keyword evidence="12 22" id="KW-0067">ATP-binding</keyword>
<keyword evidence="11 22" id="KW-0547">Nucleotide-binding</keyword>
<evidence type="ECO:0000256" key="16">
    <source>
        <dbReference type="ARBA" id="ARBA00030592"/>
    </source>
</evidence>
<dbReference type="InterPro" id="IPR018109">
    <property type="entry name" value="Folylpolyglutamate_synth_CS"/>
</dbReference>
<evidence type="ECO:0000256" key="1">
    <source>
        <dbReference type="ARBA" id="ARBA00001946"/>
    </source>
</evidence>
<evidence type="ECO:0000256" key="21">
    <source>
        <dbReference type="ARBA" id="ARBA00049161"/>
    </source>
</evidence>
<comment type="catalytic activity">
    <reaction evidence="20">
        <text>(6R)-5,10-methylenetetrahydrofolyl-(gamma-L-Glu)(n) + L-glutamate + ATP = (6R)-5,10-methylenetetrahydrofolyl-(gamma-L-Glu)(n+1) + ADP + phosphate + H(+)</text>
        <dbReference type="Rhea" id="RHEA:51912"/>
        <dbReference type="Rhea" id="RHEA-COMP:13257"/>
        <dbReference type="Rhea" id="RHEA-COMP:13258"/>
        <dbReference type="ChEBI" id="CHEBI:15378"/>
        <dbReference type="ChEBI" id="CHEBI:29985"/>
        <dbReference type="ChEBI" id="CHEBI:30616"/>
        <dbReference type="ChEBI" id="CHEBI:43474"/>
        <dbReference type="ChEBI" id="CHEBI:136572"/>
        <dbReference type="ChEBI" id="CHEBI:456216"/>
        <dbReference type="EC" id="6.3.2.17"/>
    </reaction>
</comment>
<evidence type="ECO:0000256" key="5">
    <source>
        <dbReference type="ARBA" id="ARBA00008276"/>
    </source>
</evidence>
<reference evidence="25" key="1">
    <citation type="submission" date="2021-01" db="EMBL/GenBank/DDBJ databases">
        <title>Marivirga aurantiaca sp. nov., isolated from intertidal surface sediments.</title>
        <authorList>
            <person name="Zhang M."/>
        </authorList>
    </citation>
    <scope>NUCLEOTIDE SEQUENCE</scope>
    <source>
        <strain evidence="25">S37H4</strain>
    </source>
</reference>
<dbReference type="InterPro" id="IPR004101">
    <property type="entry name" value="Mur_ligase_C"/>
</dbReference>
<comment type="catalytic activity">
    <reaction evidence="18">
        <text>(6S)-5,6,7,8-tetrahydrofolyl-(gamma-L-Glu)(n) + L-glutamate + ATP = (6S)-5,6,7,8-tetrahydrofolyl-(gamma-L-Glu)(n+1) + ADP + phosphate + H(+)</text>
        <dbReference type="Rhea" id="RHEA:10580"/>
        <dbReference type="Rhea" id="RHEA-COMP:14738"/>
        <dbReference type="Rhea" id="RHEA-COMP:14740"/>
        <dbReference type="ChEBI" id="CHEBI:15378"/>
        <dbReference type="ChEBI" id="CHEBI:29985"/>
        <dbReference type="ChEBI" id="CHEBI:30616"/>
        <dbReference type="ChEBI" id="CHEBI:43474"/>
        <dbReference type="ChEBI" id="CHEBI:141005"/>
        <dbReference type="ChEBI" id="CHEBI:456216"/>
        <dbReference type="EC" id="6.3.2.17"/>
    </reaction>
</comment>
<evidence type="ECO:0000256" key="4">
    <source>
        <dbReference type="ARBA" id="ARBA00005150"/>
    </source>
</evidence>
<keyword evidence="9 22" id="KW-0436">Ligase</keyword>
<dbReference type="EC" id="6.3.2.17" evidence="7"/>
<keyword evidence="14" id="KW-0289">Folate biosynthesis</keyword>
<comment type="caution">
    <text evidence="25">The sequence shown here is derived from an EMBL/GenBank/DDBJ whole genome shotgun (WGS) entry which is preliminary data.</text>
</comment>
<dbReference type="InterPro" id="IPR013221">
    <property type="entry name" value="Mur_ligase_cen"/>
</dbReference>
<evidence type="ECO:0000256" key="9">
    <source>
        <dbReference type="ARBA" id="ARBA00022598"/>
    </source>
</evidence>
<dbReference type="GO" id="GO:0008841">
    <property type="term" value="F:dihydrofolate synthase activity"/>
    <property type="evidence" value="ECO:0007669"/>
    <property type="project" value="UniProtKB-EC"/>
</dbReference>
<evidence type="ECO:0000256" key="17">
    <source>
        <dbReference type="ARBA" id="ARBA00032510"/>
    </source>
</evidence>
<evidence type="ECO:0000256" key="10">
    <source>
        <dbReference type="ARBA" id="ARBA00022723"/>
    </source>
</evidence>
<dbReference type="GO" id="GO:0004326">
    <property type="term" value="F:tetrahydrofolylpolyglutamate synthase activity"/>
    <property type="evidence" value="ECO:0007669"/>
    <property type="project" value="UniProtKB-EC"/>
</dbReference>
<evidence type="ECO:0000256" key="19">
    <source>
        <dbReference type="ARBA" id="ARBA00047808"/>
    </source>
</evidence>
<evidence type="ECO:0000313" key="26">
    <source>
        <dbReference type="Proteomes" id="UP000611723"/>
    </source>
</evidence>
<comment type="function">
    <text evidence="2">Functions in two distinct reactions of the de novo folate biosynthetic pathway. Catalyzes the addition of a glutamate residue to dihydropteroate (7,8-dihydropteroate or H2Pte) to form dihydrofolate (7,8-dihydrofolate monoglutamate or H2Pte-Glu). Also catalyzes successive additions of L-glutamate to tetrahydrofolate or 10-formyltetrahydrofolate or 5,10-methylenetetrahydrofolate, leading to folylpolyglutamate derivatives.</text>
</comment>
<evidence type="ECO:0000256" key="6">
    <source>
        <dbReference type="ARBA" id="ARBA00013023"/>
    </source>
</evidence>
<keyword evidence="10" id="KW-0479">Metal-binding</keyword>
<dbReference type="PANTHER" id="PTHR11136:SF0">
    <property type="entry name" value="DIHYDROFOLATE SYNTHETASE-RELATED"/>
    <property type="match status" value="1"/>
</dbReference>
<protein>
    <recommendedName>
        <fullName evidence="8">Dihydrofolate synthase/folylpolyglutamate synthase</fullName>
        <ecNumber evidence="6">6.3.2.12</ecNumber>
        <ecNumber evidence="7">6.3.2.17</ecNumber>
    </recommendedName>
    <alternativeName>
        <fullName evidence="17">Folylpoly-gamma-glutamate synthetase-dihydrofolate synthetase</fullName>
    </alternativeName>
    <alternativeName>
        <fullName evidence="15">Folylpolyglutamate synthetase</fullName>
    </alternativeName>
    <alternativeName>
        <fullName evidence="16">Tetrahydrofolylpolyglutamate synthase</fullName>
    </alternativeName>
</protein>
<dbReference type="RefSeq" id="WP_201429903.1">
    <property type="nucleotide sequence ID" value="NZ_JAEQBW010000001.1"/>
</dbReference>
<feature type="domain" description="Mur ligase C-terminal" evidence="23">
    <location>
        <begin position="303"/>
        <end position="424"/>
    </location>
</feature>
<evidence type="ECO:0000256" key="3">
    <source>
        <dbReference type="ARBA" id="ARBA00004799"/>
    </source>
</evidence>
<evidence type="ECO:0000256" key="18">
    <source>
        <dbReference type="ARBA" id="ARBA00047493"/>
    </source>
</evidence>
<dbReference type="EC" id="6.3.2.12" evidence="6"/>
<sequence length="434" mass="48510">MTYEEAEAFLFERLPMYQRIGGAAYKKDLSNTLAILNAIDNPHLKGRYIHVAGTNGKGSTSSILASILKEAGYKVGLYTSPHLKSFTERIRINGEEIPKAKVAEYVEKYKVLVDQFQPSFFELTTAMAFDYFAEENVDISVIEVGLGGRLDSTNVIVPELSIITQIGLDHQQFLGDTTAEIVKEKAGIIKENVPVVTSVVESELREIIQSIATAHDADYYYSKDLFEVEFLRINPPYWQYNVKHKAKLLFESIEVALGGSYQLQNLQTVFTAIHVLNKRDIKIKESAVFDGLKNIQKNSGLKGRWQVVQEKGAGLPRIIADTGHNLSAFDHLIPMLQQESFEHLHIVFGAVNDKDPTPILELLPKNAFYYFTQAQIPRAMPVDQLKEVGDVLGLKSIPFETVSDAWKKVNENAGKNDLIFVGGSTFVVAEIPII</sequence>
<comment type="catalytic activity">
    <reaction evidence="19">
        <text>10-formyltetrahydrofolyl-(gamma-L-Glu)(n) + L-glutamate + ATP = 10-formyltetrahydrofolyl-(gamma-L-Glu)(n+1) + ADP + phosphate + H(+)</text>
        <dbReference type="Rhea" id="RHEA:51904"/>
        <dbReference type="Rhea" id="RHEA-COMP:13088"/>
        <dbReference type="Rhea" id="RHEA-COMP:14300"/>
        <dbReference type="ChEBI" id="CHEBI:15378"/>
        <dbReference type="ChEBI" id="CHEBI:29985"/>
        <dbReference type="ChEBI" id="CHEBI:30616"/>
        <dbReference type="ChEBI" id="CHEBI:43474"/>
        <dbReference type="ChEBI" id="CHEBI:134413"/>
        <dbReference type="ChEBI" id="CHEBI:456216"/>
        <dbReference type="EC" id="6.3.2.17"/>
    </reaction>
</comment>
<gene>
    <name evidence="25" type="ORF">JKA74_04230</name>
</gene>
<dbReference type="InterPro" id="IPR001645">
    <property type="entry name" value="Folylpolyglutamate_synth"/>
</dbReference>
<dbReference type="InterPro" id="IPR036615">
    <property type="entry name" value="Mur_ligase_C_dom_sf"/>
</dbReference>
<dbReference type="GO" id="GO:0046872">
    <property type="term" value="F:metal ion binding"/>
    <property type="evidence" value="ECO:0007669"/>
    <property type="project" value="UniProtKB-KW"/>
</dbReference>
<evidence type="ECO:0000256" key="22">
    <source>
        <dbReference type="PIRNR" id="PIRNR001563"/>
    </source>
</evidence>
<dbReference type="SUPFAM" id="SSF53623">
    <property type="entry name" value="MurD-like peptide ligases, catalytic domain"/>
    <property type="match status" value="1"/>
</dbReference>
<dbReference type="PANTHER" id="PTHR11136">
    <property type="entry name" value="FOLYLPOLYGLUTAMATE SYNTHASE-RELATED"/>
    <property type="match status" value="1"/>
</dbReference>
<evidence type="ECO:0000256" key="15">
    <source>
        <dbReference type="ARBA" id="ARBA00030048"/>
    </source>
</evidence>
<evidence type="ECO:0000259" key="24">
    <source>
        <dbReference type="Pfam" id="PF08245"/>
    </source>
</evidence>
<keyword evidence="26" id="KW-1185">Reference proteome</keyword>
<accession>A0A934WW96</accession>
<dbReference type="EMBL" id="JAEQBW010000001">
    <property type="protein sequence ID" value="MBK6264233.1"/>
    <property type="molecule type" value="Genomic_DNA"/>
</dbReference>
<evidence type="ECO:0000256" key="2">
    <source>
        <dbReference type="ARBA" id="ARBA00002714"/>
    </source>
</evidence>
<comment type="pathway">
    <text evidence="3">Cofactor biosynthesis; tetrahydrofolate biosynthesis; 7,8-dihydrofolate from 2-amino-4-hydroxy-6-hydroxymethyl-7,8-dihydropteridine diphosphate and 4-aminobenzoate: step 2/2.</text>
</comment>
<comment type="catalytic activity">
    <reaction evidence="21">
        <text>7,8-dihydropteroate + L-glutamate + ATP = 7,8-dihydrofolate + ADP + phosphate + H(+)</text>
        <dbReference type="Rhea" id="RHEA:23584"/>
        <dbReference type="ChEBI" id="CHEBI:15378"/>
        <dbReference type="ChEBI" id="CHEBI:17839"/>
        <dbReference type="ChEBI" id="CHEBI:29985"/>
        <dbReference type="ChEBI" id="CHEBI:30616"/>
        <dbReference type="ChEBI" id="CHEBI:43474"/>
        <dbReference type="ChEBI" id="CHEBI:57451"/>
        <dbReference type="ChEBI" id="CHEBI:456216"/>
        <dbReference type="EC" id="6.3.2.12"/>
    </reaction>
</comment>
<feature type="domain" description="Mur ligase central" evidence="24">
    <location>
        <begin position="51"/>
        <end position="270"/>
    </location>
</feature>
<keyword evidence="13" id="KW-0460">Magnesium</keyword>
<dbReference type="Proteomes" id="UP000611723">
    <property type="component" value="Unassembled WGS sequence"/>
</dbReference>
<proteinExistence type="inferred from homology"/>
<dbReference type="GO" id="GO:0005524">
    <property type="term" value="F:ATP binding"/>
    <property type="evidence" value="ECO:0007669"/>
    <property type="project" value="UniProtKB-KW"/>
</dbReference>
<dbReference type="InterPro" id="IPR036565">
    <property type="entry name" value="Mur-like_cat_sf"/>
</dbReference>
<evidence type="ECO:0000313" key="25">
    <source>
        <dbReference type="EMBL" id="MBK6264233.1"/>
    </source>
</evidence>
<dbReference type="NCBIfam" id="TIGR01499">
    <property type="entry name" value="folC"/>
    <property type="match status" value="1"/>
</dbReference>
<evidence type="ECO:0000256" key="13">
    <source>
        <dbReference type="ARBA" id="ARBA00022842"/>
    </source>
</evidence>
<name>A0A934WW96_9BACT</name>